<gene>
    <name evidence="6" type="primary">argH</name>
    <name evidence="9" type="ORF">HMPREF3216_00779</name>
</gene>
<dbReference type="GO" id="GO:0042450">
    <property type="term" value="P:L-arginine biosynthetic process via ornithine"/>
    <property type="evidence" value="ECO:0007669"/>
    <property type="project" value="UniProtKB-UniRule"/>
</dbReference>
<dbReference type="InterPro" id="IPR020557">
    <property type="entry name" value="Fumarate_lyase_CS"/>
</dbReference>
<evidence type="ECO:0000256" key="2">
    <source>
        <dbReference type="ARBA" id="ARBA00012338"/>
    </source>
</evidence>
<dbReference type="Pfam" id="PF14698">
    <property type="entry name" value="ASL_C2"/>
    <property type="match status" value="1"/>
</dbReference>
<dbReference type="HAMAP" id="MF_00006">
    <property type="entry name" value="Arg_succ_lyase"/>
    <property type="match status" value="1"/>
</dbReference>
<name>A0A133NNY1_GARVA</name>
<dbReference type="PANTHER" id="PTHR43814:SF1">
    <property type="entry name" value="ARGININOSUCCINATE LYASE"/>
    <property type="match status" value="1"/>
</dbReference>
<dbReference type="SUPFAM" id="SSF48557">
    <property type="entry name" value="L-aspartase-like"/>
    <property type="match status" value="1"/>
</dbReference>
<dbReference type="InterPro" id="IPR009049">
    <property type="entry name" value="Argininosuccinate_lyase"/>
</dbReference>
<dbReference type="GO" id="GO:0005829">
    <property type="term" value="C:cytosol"/>
    <property type="evidence" value="ECO:0007669"/>
    <property type="project" value="TreeGrafter"/>
</dbReference>
<dbReference type="OrthoDB" id="9769623at2"/>
<evidence type="ECO:0000256" key="1">
    <source>
        <dbReference type="ARBA" id="ARBA00004941"/>
    </source>
</evidence>
<organism evidence="9 10">
    <name type="scientific">Gardnerella vaginalis</name>
    <dbReference type="NCBI Taxonomy" id="2702"/>
    <lineage>
        <taxon>Bacteria</taxon>
        <taxon>Bacillati</taxon>
        <taxon>Actinomycetota</taxon>
        <taxon>Actinomycetes</taxon>
        <taxon>Bifidobacteriales</taxon>
        <taxon>Bifidobacteriaceae</taxon>
        <taxon>Gardnerella</taxon>
    </lineage>
</organism>
<dbReference type="GO" id="GO:0004056">
    <property type="term" value="F:argininosuccinate lyase activity"/>
    <property type="evidence" value="ECO:0007669"/>
    <property type="project" value="UniProtKB-UniRule"/>
</dbReference>
<dbReference type="PRINTS" id="PR00149">
    <property type="entry name" value="FUMRATELYASE"/>
</dbReference>
<evidence type="ECO:0000256" key="3">
    <source>
        <dbReference type="ARBA" id="ARBA00022571"/>
    </source>
</evidence>
<dbReference type="InterPro" id="IPR000362">
    <property type="entry name" value="Fumarate_lyase_fam"/>
</dbReference>
<accession>A0A133NNY1</accession>
<dbReference type="AlphaFoldDB" id="A0A133NNY1"/>
<evidence type="ECO:0000256" key="5">
    <source>
        <dbReference type="ARBA" id="ARBA00023239"/>
    </source>
</evidence>
<protein>
    <recommendedName>
        <fullName evidence="2 6">Argininosuccinate lyase</fullName>
        <shortName evidence="6">ASAL</shortName>
        <ecNumber evidence="2 6">4.3.2.1</ecNumber>
    </recommendedName>
    <alternativeName>
        <fullName evidence="6">Arginosuccinase</fullName>
    </alternativeName>
</protein>
<feature type="domain" description="Argininosuccinate lyase C-terminal" evidence="8">
    <location>
        <begin position="397"/>
        <end position="448"/>
    </location>
</feature>
<comment type="subcellular location">
    <subcellularLocation>
        <location evidence="6">Cytoplasm</location>
    </subcellularLocation>
</comment>
<sequence>MHDANANDSANDSDTANATTNAAATAATAANHPIALWGGRFSSGPSAELAKLSKSTQFDWRLADDDIAGSRAHAHALHRAGLLTNQEYADLCKALDELQNRVDNGTFAPIEEDEDEATALERGLLEIAGSELGGKLRAGRSRNDQIAALIRMFLRESARELAARVLDVCNALVAQSLEAKDAVMPGRTHMQHAQPILLAHQLMAHVWPLLRDVDRLAHWDLRANESPYGAGALAGNTLGLDPEEVAKELGFSAVCANSIDATASRDVVAEFSFIAAMIGVDISRLSEEIIIWNTQEFAFVTLDDAYSTGSSIMPQKKNPDIAELARGKAGRLIGDLTGLMATLKGLPTAYARDLQEDKEAVFDQIDTLEVLLPAFAGMVKTMRFNMPRLLEQSATGFALATDIAEWLVKQGVPFRNAHTLSGLCVKRAESLKCDLSDLSNNDYATILDGVIDANKIPDLRLVLSSYGSVSSRCGKGGTAFVRVKEQINQAQLAISQYKKFAESLSDGTAYKSVSMCCQN</sequence>
<comment type="pathway">
    <text evidence="1 6">Amino-acid biosynthesis; L-arginine biosynthesis; L-arginine from L-ornithine and carbamoyl phosphate: step 3/3.</text>
</comment>
<dbReference type="Gene3D" id="1.10.40.30">
    <property type="entry name" value="Fumarase/aspartase (C-terminal domain)"/>
    <property type="match status" value="1"/>
</dbReference>
<dbReference type="PATRIC" id="fig|2702.99.peg.759"/>
<dbReference type="Pfam" id="PF00206">
    <property type="entry name" value="Lyase_1"/>
    <property type="match status" value="1"/>
</dbReference>
<evidence type="ECO:0000313" key="9">
    <source>
        <dbReference type="EMBL" id="KXA17995.1"/>
    </source>
</evidence>
<comment type="catalytic activity">
    <reaction evidence="6">
        <text>2-(N(omega)-L-arginino)succinate = fumarate + L-arginine</text>
        <dbReference type="Rhea" id="RHEA:24020"/>
        <dbReference type="ChEBI" id="CHEBI:29806"/>
        <dbReference type="ChEBI" id="CHEBI:32682"/>
        <dbReference type="ChEBI" id="CHEBI:57472"/>
        <dbReference type="EC" id="4.3.2.1"/>
    </reaction>
</comment>
<keyword evidence="4 6" id="KW-0028">Amino-acid biosynthesis</keyword>
<comment type="caution">
    <text evidence="9">The sequence shown here is derived from an EMBL/GenBank/DDBJ whole genome shotgun (WGS) entry which is preliminary data.</text>
</comment>
<dbReference type="RefSeq" id="WP_060786963.1">
    <property type="nucleotide sequence ID" value="NZ_KQ956819.1"/>
</dbReference>
<comment type="similarity">
    <text evidence="6">Belongs to the lyase 1 family. Argininosuccinate lyase subfamily.</text>
</comment>
<keyword evidence="5 6" id="KW-0456">Lyase</keyword>
<dbReference type="EC" id="4.3.2.1" evidence="2 6"/>
<dbReference type="PRINTS" id="PR00145">
    <property type="entry name" value="ARGSUCLYASE"/>
</dbReference>
<proteinExistence type="inferred from homology"/>
<dbReference type="Gene3D" id="1.20.200.10">
    <property type="entry name" value="Fumarase/aspartase (Central domain)"/>
    <property type="match status" value="1"/>
</dbReference>
<evidence type="ECO:0000259" key="8">
    <source>
        <dbReference type="Pfam" id="PF14698"/>
    </source>
</evidence>
<feature type="domain" description="Fumarate lyase N-terminal" evidence="7">
    <location>
        <begin position="43"/>
        <end position="334"/>
    </location>
</feature>
<dbReference type="InterPro" id="IPR008948">
    <property type="entry name" value="L-Aspartase-like"/>
</dbReference>
<evidence type="ECO:0000259" key="7">
    <source>
        <dbReference type="Pfam" id="PF00206"/>
    </source>
</evidence>
<dbReference type="Gene3D" id="1.10.275.10">
    <property type="entry name" value="Fumarase/aspartase (N-terminal domain)"/>
    <property type="match status" value="1"/>
</dbReference>
<reference evidence="9 10" key="1">
    <citation type="submission" date="2016-01" db="EMBL/GenBank/DDBJ databases">
        <authorList>
            <person name="Oliw E.H."/>
        </authorList>
    </citation>
    <scope>NUCLEOTIDE SEQUENCE [LARGE SCALE GENOMIC DNA]</scope>
    <source>
        <strain evidence="9 10">GED7760B</strain>
    </source>
</reference>
<dbReference type="InterPro" id="IPR024083">
    <property type="entry name" value="Fumarase/histidase_N"/>
</dbReference>
<evidence type="ECO:0000256" key="6">
    <source>
        <dbReference type="HAMAP-Rule" id="MF_00006"/>
    </source>
</evidence>
<dbReference type="FunFam" id="1.20.200.10:FF:000015">
    <property type="entry name" value="argininosuccinate lyase isoform X2"/>
    <property type="match status" value="1"/>
</dbReference>
<dbReference type="PANTHER" id="PTHR43814">
    <property type="entry name" value="ARGININOSUCCINATE LYASE"/>
    <property type="match status" value="1"/>
</dbReference>
<keyword evidence="3 6" id="KW-0055">Arginine biosynthesis</keyword>
<dbReference type="PROSITE" id="PS00163">
    <property type="entry name" value="FUMARATE_LYASES"/>
    <property type="match status" value="1"/>
</dbReference>
<keyword evidence="6" id="KW-0963">Cytoplasm</keyword>
<dbReference type="Proteomes" id="UP000070558">
    <property type="component" value="Unassembled WGS sequence"/>
</dbReference>
<dbReference type="EMBL" id="LRQA01000040">
    <property type="protein sequence ID" value="KXA17995.1"/>
    <property type="molecule type" value="Genomic_DNA"/>
</dbReference>
<dbReference type="InterPro" id="IPR029419">
    <property type="entry name" value="Arg_succ_lyase_C"/>
</dbReference>
<dbReference type="UniPathway" id="UPA00068">
    <property type="reaction ID" value="UER00114"/>
</dbReference>
<dbReference type="NCBIfam" id="TIGR00838">
    <property type="entry name" value="argH"/>
    <property type="match status" value="1"/>
</dbReference>
<dbReference type="InterPro" id="IPR022761">
    <property type="entry name" value="Fumarate_lyase_N"/>
</dbReference>
<dbReference type="CDD" id="cd01359">
    <property type="entry name" value="Argininosuccinate_lyase"/>
    <property type="match status" value="1"/>
</dbReference>
<evidence type="ECO:0000313" key="10">
    <source>
        <dbReference type="Proteomes" id="UP000070558"/>
    </source>
</evidence>
<evidence type="ECO:0000256" key="4">
    <source>
        <dbReference type="ARBA" id="ARBA00022605"/>
    </source>
</evidence>